<evidence type="ECO:0000313" key="3">
    <source>
        <dbReference type="Proteomes" id="UP001595859"/>
    </source>
</evidence>
<evidence type="ECO:0000256" key="1">
    <source>
        <dbReference type="SAM" id="MobiDB-lite"/>
    </source>
</evidence>
<dbReference type="EMBL" id="JBHSIS010000020">
    <property type="protein sequence ID" value="MFC4857811.1"/>
    <property type="molecule type" value="Genomic_DNA"/>
</dbReference>
<comment type="caution">
    <text evidence="2">The sequence shown here is derived from an EMBL/GenBank/DDBJ whole genome shotgun (WGS) entry which is preliminary data.</text>
</comment>
<feature type="region of interest" description="Disordered" evidence="1">
    <location>
        <begin position="1"/>
        <end position="20"/>
    </location>
</feature>
<reference evidence="3" key="1">
    <citation type="journal article" date="2019" name="Int. J. Syst. Evol. Microbiol.">
        <title>The Global Catalogue of Microorganisms (GCM) 10K type strain sequencing project: providing services to taxonomists for standard genome sequencing and annotation.</title>
        <authorList>
            <consortium name="The Broad Institute Genomics Platform"/>
            <consortium name="The Broad Institute Genome Sequencing Center for Infectious Disease"/>
            <person name="Wu L."/>
            <person name="Ma J."/>
        </authorList>
    </citation>
    <scope>NUCLEOTIDE SEQUENCE [LARGE SCALE GENOMIC DNA]</scope>
    <source>
        <strain evidence="3">ZS-22-S1</strain>
    </source>
</reference>
<dbReference type="RefSeq" id="WP_378059837.1">
    <property type="nucleotide sequence ID" value="NZ_JBHSIS010000020.1"/>
</dbReference>
<feature type="compositionally biased region" description="Polar residues" evidence="1">
    <location>
        <begin position="1"/>
        <end position="17"/>
    </location>
</feature>
<sequence>MRTAQQPNTSSTRTSARGQRGWPTVVATEVLLLRPHGETERPEGREESALWPLFVMVVTEPTDPVGKLAQPLFDLLDRHTNANELLVVSVESAWSVLDPANALLALTVRAADPISLDLRIVLPAAPVLDILDMVARGTPIGITTRERAERLRGRVDGRTAVRDVVLLSSLPSAEPAALADALRTAREA</sequence>
<accession>A0ABV9SAY0</accession>
<name>A0ABV9SAY0_9PSEU</name>
<organism evidence="2 3">
    <name type="scientific">Actinophytocola glycyrrhizae</name>
    <dbReference type="NCBI Taxonomy" id="2044873"/>
    <lineage>
        <taxon>Bacteria</taxon>
        <taxon>Bacillati</taxon>
        <taxon>Actinomycetota</taxon>
        <taxon>Actinomycetes</taxon>
        <taxon>Pseudonocardiales</taxon>
        <taxon>Pseudonocardiaceae</taxon>
    </lineage>
</organism>
<proteinExistence type="predicted"/>
<keyword evidence="3" id="KW-1185">Reference proteome</keyword>
<protein>
    <submittedName>
        <fullName evidence="2">Uncharacterized protein</fullName>
    </submittedName>
</protein>
<evidence type="ECO:0000313" key="2">
    <source>
        <dbReference type="EMBL" id="MFC4857811.1"/>
    </source>
</evidence>
<gene>
    <name evidence="2" type="ORF">ACFPCV_30290</name>
</gene>
<dbReference type="Proteomes" id="UP001595859">
    <property type="component" value="Unassembled WGS sequence"/>
</dbReference>